<name>A0A550BVQ7_9AGAR</name>
<evidence type="ECO:0000313" key="2">
    <source>
        <dbReference type="EMBL" id="TRM56617.1"/>
    </source>
</evidence>
<protein>
    <recommendedName>
        <fullName evidence="4">NADH-ubiquinone oxidoreductase B15 subunit</fullName>
    </recommendedName>
</protein>
<accession>A0A550BVQ7</accession>
<evidence type="ECO:0008006" key="4">
    <source>
        <dbReference type="Google" id="ProtNLM"/>
    </source>
</evidence>
<feature type="transmembrane region" description="Helical" evidence="1">
    <location>
        <begin position="38"/>
        <end position="57"/>
    </location>
</feature>
<reference evidence="2 3" key="1">
    <citation type="journal article" date="2019" name="New Phytol.">
        <title>Comparative genomics reveals unique wood-decay strategies and fruiting body development in the Schizophyllaceae.</title>
        <authorList>
            <person name="Almasi E."/>
            <person name="Sahu N."/>
            <person name="Krizsan K."/>
            <person name="Balint B."/>
            <person name="Kovacs G.M."/>
            <person name="Kiss B."/>
            <person name="Cseklye J."/>
            <person name="Drula E."/>
            <person name="Henrissat B."/>
            <person name="Nagy I."/>
            <person name="Chovatia M."/>
            <person name="Adam C."/>
            <person name="LaButti K."/>
            <person name="Lipzen A."/>
            <person name="Riley R."/>
            <person name="Grigoriev I.V."/>
            <person name="Nagy L.G."/>
        </authorList>
    </citation>
    <scope>NUCLEOTIDE SEQUENCE [LARGE SCALE GENOMIC DNA]</scope>
    <source>
        <strain evidence="2 3">NL-1724</strain>
    </source>
</reference>
<dbReference type="STRING" id="97359.A0A550BVQ7"/>
<dbReference type="Proteomes" id="UP000320762">
    <property type="component" value="Unassembled WGS sequence"/>
</dbReference>
<keyword evidence="1" id="KW-0472">Membrane</keyword>
<sequence length="76" mass="8618">MAGHGGVLKTDPAIERFNVLRENSHTRFRWTRHSIKTAMVGVIAVPVAIFLTAKYGTDRVQTRVPRKEMSFYQSAN</sequence>
<keyword evidence="3" id="KW-1185">Reference proteome</keyword>
<dbReference type="EMBL" id="VDMD01000064">
    <property type="protein sequence ID" value="TRM56617.1"/>
    <property type="molecule type" value="Genomic_DNA"/>
</dbReference>
<gene>
    <name evidence="2" type="ORF">BD626DRAFT_518733</name>
</gene>
<dbReference type="OrthoDB" id="15108at2759"/>
<evidence type="ECO:0000313" key="3">
    <source>
        <dbReference type="Proteomes" id="UP000320762"/>
    </source>
</evidence>
<organism evidence="2 3">
    <name type="scientific">Schizophyllum amplum</name>
    <dbReference type="NCBI Taxonomy" id="97359"/>
    <lineage>
        <taxon>Eukaryota</taxon>
        <taxon>Fungi</taxon>
        <taxon>Dikarya</taxon>
        <taxon>Basidiomycota</taxon>
        <taxon>Agaricomycotina</taxon>
        <taxon>Agaricomycetes</taxon>
        <taxon>Agaricomycetidae</taxon>
        <taxon>Agaricales</taxon>
        <taxon>Schizophyllaceae</taxon>
        <taxon>Schizophyllum</taxon>
    </lineage>
</organism>
<keyword evidence="1" id="KW-0812">Transmembrane</keyword>
<dbReference type="AlphaFoldDB" id="A0A550BVQ7"/>
<keyword evidence="1" id="KW-1133">Transmembrane helix</keyword>
<proteinExistence type="predicted"/>
<comment type="caution">
    <text evidence="2">The sequence shown here is derived from an EMBL/GenBank/DDBJ whole genome shotgun (WGS) entry which is preliminary data.</text>
</comment>
<evidence type="ECO:0000256" key="1">
    <source>
        <dbReference type="SAM" id="Phobius"/>
    </source>
</evidence>